<gene>
    <name evidence="1" type="primary">sucA_5</name>
    <name evidence="1" type="ORF">NCTC12998_02497</name>
</gene>
<dbReference type="Proteomes" id="UP000345637">
    <property type="component" value="Unassembled WGS sequence"/>
</dbReference>
<proteinExistence type="predicted"/>
<dbReference type="EC" id="1.2.4.2" evidence="1"/>
<dbReference type="EMBL" id="CAADJE010000022">
    <property type="protein sequence ID" value="VFS64220.1"/>
    <property type="molecule type" value="Genomic_DNA"/>
</dbReference>
<organism evidence="1 2">
    <name type="scientific">Raoultella planticola</name>
    <name type="common">Klebsiella planticola</name>
    <dbReference type="NCBI Taxonomy" id="575"/>
    <lineage>
        <taxon>Bacteria</taxon>
        <taxon>Pseudomonadati</taxon>
        <taxon>Pseudomonadota</taxon>
        <taxon>Gammaproteobacteria</taxon>
        <taxon>Enterobacterales</taxon>
        <taxon>Enterobacteriaceae</taxon>
        <taxon>Klebsiella/Raoultella group</taxon>
        <taxon>Raoultella</taxon>
    </lineage>
</organism>
<evidence type="ECO:0000313" key="1">
    <source>
        <dbReference type="EMBL" id="VFS64220.1"/>
    </source>
</evidence>
<dbReference type="Gene3D" id="3.40.50.12470">
    <property type="match status" value="1"/>
</dbReference>
<sequence>MSTLEDATELVNLYRDALDAGECVVEEWRPMNLHSFTWSPYLNHEWDESYPSKVEMKRLQELAKRISTVPDSIEMQSRVAKIYGDRQAMAAGEKLFDWGRGGKPGLRHAG</sequence>
<reference evidence="1 2" key="1">
    <citation type="submission" date="2019-03" db="EMBL/GenBank/DDBJ databases">
        <authorList>
            <consortium name="Pathogen Informatics"/>
        </authorList>
    </citation>
    <scope>NUCLEOTIDE SEQUENCE [LARGE SCALE GENOMIC DNA]</scope>
    <source>
        <strain evidence="1 2">NCTC12998</strain>
    </source>
</reference>
<evidence type="ECO:0000313" key="2">
    <source>
        <dbReference type="Proteomes" id="UP000345637"/>
    </source>
</evidence>
<name>A0A485AU62_RAOPL</name>
<accession>A0A485AU62</accession>
<keyword evidence="1" id="KW-0560">Oxidoreductase</keyword>
<protein>
    <submittedName>
        <fullName evidence="1">2-oxoglutarate dehydrogenase E1 component</fullName>
        <ecNumber evidence="1">1.2.4.2</ecNumber>
    </submittedName>
</protein>
<dbReference type="AlphaFoldDB" id="A0A485AU62"/>
<dbReference type="GO" id="GO:0004591">
    <property type="term" value="F:oxoglutarate dehydrogenase (succinyl-transferring) activity"/>
    <property type="evidence" value="ECO:0007669"/>
    <property type="project" value="UniProtKB-EC"/>
</dbReference>